<dbReference type="InterPro" id="IPR011989">
    <property type="entry name" value="ARM-like"/>
</dbReference>
<dbReference type="Proteomes" id="UP000887566">
    <property type="component" value="Unplaced"/>
</dbReference>
<feature type="domain" description="Proteasome adapter and scaffold protein ECM29 HEAT-repeat" evidence="6">
    <location>
        <begin position="1030"/>
        <end position="1191"/>
    </location>
</feature>
<evidence type="ECO:0000313" key="8">
    <source>
        <dbReference type="WBParaSite" id="PSAMB.scaffold1354size32622.g12700.t1"/>
    </source>
</evidence>
<dbReference type="InterPro" id="IPR024372">
    <property type="entry name" value="Ecm29_N"/>
</dbReference>
<keyword evidence="4" id="KW-0647">Proteasome</keyword>
<comment type="subcellular location">
    <subcellularLocation>
        <location evidence="1">Cytoplasm</location>
    </subcellularLocation>
</comment>
<evidence type="ECO:0000256" key="3">
    <source>
        <dbReference type="ARBA" id="ARBA00022737"/>
    </source>
</evidence>
<evidence type="ECO:0000256" key="1">
    <source>
        <dbReference type="ARBA" id="ARBA00004496"/>
    </source>
</evidence>
<dbReference type="InterPro" id="IPR055443">
    <property type="entry name" value="HEAT_ECM29"/>
</dbReference>
<dbReference type="GO" id="GO:0043248">
    <property type="term" value="P:proteasome assembly"/>
    <property type="evidence" value="ECO:0007669"/>
    <property type="project" value="InterPro"/>
</dbReference>
<dbReference type="GO" id="GO:0000502">
    <property type="term" value="C:proteasome complex"/>
    <property type="evidence" value="ECO:0007669"/>
    <property type="project" value="UniProtKB-KW"/>
</dbReference>
<sequence length="1574" mass="172748">AAEHAGNESTTVPSGMSKEGFDRVRTLSVNKDEMKSRVLQLLASSANLFSETEALELVIIGLANSAHFVVSAAEALWKKIDLPECLKDKQLMMKLFLLYSGNKNAKDVPVEQQKNPAGLQLRLKIFPALIRSQIAPLMFPKNIQVTFDALFGGEGSALKLQLLAVEFLGHMISKCPDSLLPTFGPILFSGTRKIIETCEHARVVATAYQSFGVIGKRCPQLISKDMALVQESFDAIPTAPDEVAGAIVDCLTTWLPVFSSVRDVSTRTILQALIGTYVAHDSPKCRLVSLKYIEALLQSPDVESRWMLCNAYGDSREDIRKEALRLLQLSLSVSSYVPPFALVVKYFADKLFSQGRSKITNDTMHMCTRFAFACLTVQAGRPAQLDLAADEAYLEWFAPVGQLLSKLCAEDAELIPAFLKIALSAIESSPDAHLFDIAILTVTAGGEVGRSEMAPRLERIRDIVQSSSRHDLCSAAAQLFSVSLSREQVSTQLLELHRQLTATDKEHAVGSAWLCGYLTTRPECDRALIAQAQACLARFAIADRPSAFTEAACGALAESLRRNPILLTDVLEFIDQMGKIAASRKESIKPKLKEAALAALGYSSRLDTPDDVFQRSLTALFSVGEGPPQAELQFNVGDALFDAIVGECSPARRNVYTETVEDFTLRSAALHDRTCLRMTSTLRVILDEKLTSTNWHLRQAALIWLFVLMKRGGHWHPAIKENLDQLQEAFIDGLAETNELSQDVASKGMGLVYETGNVEQKQTMVAALVDSLTTGRKLKPRITDDTTVFEKGALGKTPGGETLSTYRELCALATDLNQPDLMYKFMQLASHNALWNSKKGAAFGFSVVLNQAKEQLEPHLGSLVPKLFRYRYDPDQKVQSSMRAIWQALAGSRKGVIDEFADKIFSELVPGLTHAQWRVRESSCLALSDLLSGHSTPTMIEHLGDLFEHLFRVQDDVKESVRLAANRCMNTVINVTLKHSNSERGEKATATIGIVLPILIEKGMKSVVKANRMVGLGAVISMAKEAGAALKPHLAFLIPCLLESLSETEPTVLNYLAARSTGEQLEALDTARASAAKTSPMMTALYDCVPHVDATVMRELGPRLGELLRSGIGLSTRTGACQFLITVCLRCQRDLLECRPVCDKLLQSLSNGLKDRNVTIRKQYASAIGYLAKYTSDSLIEKLLLKVKTDYVNQEVDAEVAAGFLLRGLANNNLELLKDYCGEVVPLIMMAKSTELPADGSGREMADIWEEIWAELVPGSEGAVRLYRQEIVSFALEILSTSSVWAMKANAAKVLQSVAELGGKQMDPAAADQLYDALVKALVGRTWDGKERVLMAITQLIRSCVDQLKASWNASVLGQKFAPLLKECERPKLEYKAEALLCAAAFCEQLRYGAGADQLVEVIKSLLSKNADQDSDSDGEKDRQKVSDKLKERQRFETAVANALGYVGVGIERESTMNTAIDLLTSVLETAYWKVKQTAAVSLRRIFEKWSLTQPFRADSAFISLANTLLGATQTVLADDCVKALQALVQHVIDGNPTLSSDDPRIRQLVRELLSAEACQQSPSFSDILSRLQL</sequence>
<evidence type="ECO:0000259" key="6">
    <source>
        <dbReference type="Pfam" id="PF24492"/>
    </source>
</evidence>
<dbReference type="GO" id="GO:0036503">
    <property type="term" value="P:ERAD pathway"/>
    <property type="evidence" value="ECO:0007669"/>
    <property type="project" value="TreeGrafter"/>
</dbReference>
<dbReference type="WBParaSite" id="PSAMB.scaffold1354size32622.g12700.t1">
    <property type="protein sequence ID" value="PSAMB.scaffold1354size32622.g12700.t1"/>
    <property type="gene ID" value="PSAMB.scaffold1354size32622.g12700"/>
</dbReference>
<evidence type="ECO:0000313" key="7">
    <source>
        <dbReference type="Proteomes" id="UP000887566"/>
    </source>
</evidence>
<feature type="domain" description="Proteasome component Ecm29 N-terminal" evidence="5">
    <location>
        <begin position="11"/>
        <end position="308"/>
    </location>
</feature>
<accession>A0A914UY02</accession>
<dbReference type="GO" id="GO:0005634">
    <property type="term" value="C:nucleus"/>
    <property type="evidence" value="ECO:0007669"/>
    <property type="project" value="TreeGrafter"/>
</dbReference>
<evidence type="ECO:0000259" key="5">
    <source>
        <dbReference type="Pfam" id="PF13001"/>
    </source>
</evidence>
<protein>
    <submittedName>
        <fullName evidence="8">Uncharacterized protein</fullName>
    </submittedName>
</protein>
<keyword evidence="7" id="KW-1185">Reference proteome</keyword>
<dbReference type="GO" id="GO:0005737">
    <property type="term" value="C:cytoplasm"/>
    <property type="evidence" value="ECO:0007669"/>
    <property type="project" value="UniProtKB-SubCell"/>
</dbReference>
<evidence type="ECO:0000256" key="4">
    <source>
        <dbReference type="ARBA" id="ARBA00022942"/>
    </source>
</evidence>
<name>A0A914UY02_9BILA</name>
<organism evidence="7 8">
    <name type="scientific">Plectus sambesii</name>
    <dbReference type="NCBI Taxonomy" id="2011161"/>
    <lineage>
        <taxon>Eukaryota</taxon>
        <taxon>Metazoa</taxon>
        <taxon>Ecdysozoa</taxon>
        <taxon>Nematoda</taxon>
        <taxon>Chromadorea</taxon>
        <taxon>Plectida</taxon>
        <taxon>Plectina</taxon>
        <taxon>Plectoidea</taxon>
        <taxon>Plectidae</taxon>
        <taxon>Plectus</taxon>
    </lineage>
</organism>
<keyword evidence="2" id="KW-0963">Cytoplasm</keyword>
<dbReference type="SUPFAM" id="SSF48371">
    <property type="entry name" value="ARM repeat"/>
    <property type="match status" value="3"/>
</dbReference>
<proteinExistence type="predicted"/>
<reference evidence="8" key="1">
    <citation type="submission" date="2022-11" db="UniProtKB">
        <authorList>
            <consortium name="WormBaseParasite"/>
        </authorList>
    </citation>
    <scope>IDENTIFICATION</scope>
</reference>
<dbReference type="InterPro" id="IPR016024">
    <property type="entry name" value="ARM-type_fold"/>
</dbReference>
<dbReference type="Gene3D" id="1.25.10.10">
    <property type="entry name" value="Leucine-rich Repeat Variant"/>
    <property type="match status" value="3"/>
</dbReference>
<evidence type="ECO:0000256" key="2">
    <source>
        <dbReference type="ARBA" id="ARBA00022490"/>
    </source>
</evidence>
<dbReference type="Pfam" id="PF13001">
    <property type="entry name" value="ECM29_N"/>
    <property type="match status" value="1"/>
</dbReference>
<dbReference type="PANTHER" id="PTHR23346:SF19">
    <property type="entry name" value="PROTEASOME ADAPTER AND SCAFFOLD PROTEIN ECM29"/>
    <property type="match status" value="1"/>
</dbReference>
<keyword evidence="3" id="KW-0677">Repeat</keyword>
<dbReference type="Pfam" id="PF24492">
    <property type="entry name" value="HEAT_ECM29"/>
    <property type="match status" value="1"/>
</dbReference>
<dbReference type="GO" id="GO:0060090">
    <property type="term" value="F:molecular adaptor activity"/>
    <property type="evidence" value="ECO:0007669"/>
    <property type="project" value="InterPro"/>
</dbReference>
<dbReference type="PANTHER" id="PTHR23346">
    <property type="entry name" value="TRANSLATIONAL ACTIVATOR GCN1-RELATED"/>
    <property type="match status" value="1"/>
</dbReference>